<dbReference type="InterPro" id="IPR023385">
    <property type="entry name" value="YopX-like_C"/>
</dbReference>
<dbReference type="Pfam" id="PF09643">
    <property type="entry name" value="YopX"/>
    <property type="match status" value="1"/>
</dbReference>
<protein>
    <recommendedName>
        <fullName evidence="1">YopX protein domain-containing protein</fullName>
    </recommendedName>
</protein>
<gene>
    <name evidence="2" type="ORF">JCM15093_2710</name>
</gene>
<dbReference type="InterPro" id="IPR019096">
    <property type="entry name" value="YopX_protein"/>
</dbReference>
<keyword evidence="3" id="KW-1185">Reference proteome</keyword>
<dbReference type="EMBL" id="BAJS01000021">
    <property type="protein sequence ID" value="GAK37459.1"/>
    <property type="molecule type" value="Genomic_DNA"/>
</dbReference>
<sequence length="141" mass="16434">MKREILFRGKRADNGEWIYGYLIGNNVIVGEVVDFDDDYFNTQFWYKVDPETVCQFTGLSDKNGTKVFEGDIIKAPSGRLYVVIWSTWIHDEKRNKFLTDRYEFTGWCISKDGINPRDTLDCETLKGEVIGNIYDNPELIK</sequence>
<dbReference type="RefSeq" id="WP_024997119.1">
    <property type="nucleotide sequence ID" value="NZ_ATZI01000010.1"/>
</dbReference>
<dbReference type="AlphaFoldDB" id="A0A069DB11"/>
<comment type="caution">
    <text evidence="2">The sequence shown here is derived from an EMBL/GenBank/DDBJ whole genome shotgun (WGS) entry which is preliminary data.</text>
</comment>
<organism evidence="2 3">
    <name type="scientific">Bacteroides graminisolvens DSM 19988 = JCM 15093</name>
    <dbReference type="NCBI Taxonomy" id="1121097"/>
    <lineage>
        <taxon>Bacteria</taxon>
        <taxon>Pseudomonadati</taxon>
        <taxon>Bacteroidota</taxon>
        <taxon>Bacteroidia</taxon>
        <taxon>Bacteroidales</taxon>
        <taxon>Bacteroidaceae</taxon>
        <taxon>Bacteroides</taxon>
    </lineage>
</organism>
<reference evidence="2 3" key="1">
    <citation type="journal article" date="2015" name="Microbes Environ.">
        <title>Distribution and evolution of nitrogen fixation genes in the phylum bacteroidetes.</title>
        <authorList>
            <person name="Inoue J."/>
            <person name="Oshima K."/>
            <person name="Suda W."/>
            <person name="Sakamoto M."/>
            <person name="Iino T."/>
            <person name="Noda S."/>
            <person name="Hongoh Y."/>
            <person name="Hattori M."/>
            <person name="Ohkuma M."/>
        </authorList>
    </citation>
    <scope>NUCLEOTIDE SEQUENCE [LARGE SCALE GENOMIC DNA]</scope>
    <source>
        <strain evidence="2 3">JCM 15093</strain>
    </source>
</reference>
<accession>A0A069DB11</accession>
<dbReference type="Gene3D" id="2.30.30.290">
    <property type="entry name" value="YopX-like domains"/>
    <property type="match status" value="1"/>
</dbReference>
<dbReference type="InterPro" id="IPR010024">
    <property type="entry name" value="CHP16711"/>
</dbReference>
<dbReference type="STRING" id="1121097.GCA_000428125_02333"/>
<name>A0A069DB11_9BACE</name>
<dbReference type="eggNOG" id="ENOG5033ART">
    <property type="taxonomic scope" value="Bacteria"/>
</dbReference>
<evidence type="ECO:0000313" key="2">
    <source>
        <dbReference type="EMBL" id="GAK37459.1"/>
    </source>
</evidence>
<evidence type="ECO:0000259" key="1">
    <source>
        <dbReference type="Pfam" id="PF09643"/>
    </source>
</evidence>
<evidence type="ECO:0000313" key="3">
    <source>
        <dbReference type="Proteomes" id="UP000027601"/>
    </source>
</evidence>
<dbReference type="Proteomes" id="UP000027601">
    <property type="component" value="Unassembled WGS sequence"/>
</dbReference>
<dbReference type="OrthoDB" id="1809393at2"/>
<dbReference type="NCBIfam" id="TIGR01671">
    <property type="entry name" value="phage_TIGR01671"/>
    <property type="match status" value="1"/>
</dbReference>
<feature type="domain" description="YopX protein" evidence="1">
    <location>
        <begin position="7"/>
        <end position="141"/>
    </location>
</feature>
<proteinExistence type="predicted"/>
<dbReference type="SUPFAM" id="SSF159006">
    <property type="entry name" value="YopX-like"/>
    <property type="match status" value="1"/>
</dbReference>